<dbReference type="GO" id="GO:0009089">
    <property type="term" value="P:lysine biosynthetic process via diaminopimelate"/>
    <property type="evidence" value="ECO:0007669"/>
    <property type="project" value="UniProtKB-UniPathway"/>
</dbReference>
<evidence type="ECO:0000259" key="13">
    <source>
        <dbReference type="SMART" id="SM00859"/>
    </source>
</evidence>
<dbReference type="Pfam" id="PF01118">
    <property type="entry name" value="Semialdhyde_dh"/>
    <property type="match status" value="1"/>
</dbReference>
<proteinExistence type="inferred from homology"/>
<keyword evidence="8" id="KW-0560">Oxidoreductase</keyword>
<protein>
    <recommendedName>
        <fullName evidence="12">Aspartate-semialdehyde dehydrogenase</fullName>
        <ecNumber evidence="4">1.2.1.11</ecNumber>
    </recommendedName>
</protein>
<dbReference type="GO" id="GO:0046983">
    <property type="term" value="F:protein dimerization activity"/>
    <property type="evidence" value="ECO:0007669"/>
    <property type="project" value="InterPro"/>
</dbReference>
<dbReference type="PROSITE" id="PS01103">
    <property type="entry name" value="ASD"/>
    <property type="match status" value="1"/>
</dbReference>
<evidence type="ECO:0000256" key="6">
    <source>
        <dbReference type="ARBA" id="ARBA00022697"/>
    </source>
</evidence>
<dbReference type="GO" id="GO:0009086">
    <property type="term" value="P:methionine biosynthetic process"/>
    <property type="evidence" value="ECO:0007669"/>
    <property type="project" value="UniProtKB-KW"/>
</dbReference>
<dbReference type="InterPro" id="IPR000319">
    <property type="entry name" value="Asp-semialdehyde_DH_CS"/>
</dbReference>
<name>A0A7J7IEV0_9RHOD</name>
<comment type="pathway">
    <text evidence="1">Amino-acid biosynthesis; L-methionine biosynthesis via de novo pathway; L-homoserine from L-aspartate: step 2/3.</text>
</comment>
<organism evidence="14 15">
    <name type="scientific">Cyanidiococcus yangmingshanensis</name>
    <dbReference type="NCBI Taxonomy" id="2690220"/>
    <lineage>
        <taxon>Eukaryota</taxon>
        <taxon>Rhodophyta</taxon>
        <taxon>Bangiophyceae</taxon>
        <taxon>Cyanidiales</taxon>
        <taxon>Cyanidiaceae</taxon>
        <taxon>Cyanidiococcus</taxon>
    </lineage>
</organism>
<dbReference type="OrthoDB" id="1894490at2759"/>
<sequence>MEQRGRFPTNKCISRRQEVVVRSMNGRHAHHRSWARSRRTVQRGVIGLVARSSASERIPVAVLGATGSVGQRFVQLLEGHPWFQVVALGASSRSAGRKYAEQVAWKQATPIPTEMAGIEIAECDPSHPAYRDVRIVFSGLDNQIAGEIETSFAQTGKAVFSNAKNHRMDPDVPILIPPVNAAHIEAVRGQSVYQQRGGFIVTNANCSTTAMAIGLAPVWKSADLGIETIVVSTMQAISGAGYPGLSGMDILDNVIPYIGAEEGKMETESLKILGEYQPSRGFVPAEINVSAMCNRVHVLDGHTEAVSLKVRNRGNRSKEQVAQMVIEAIQEYPSISRGVFGLPSGPERDVVFNQAPDRPQPRLDRNLGGGFTVTVGRVRPCNVLDVKLALCGHNTIVGAAGGSILNAELAVVKGLVSSAGIPTVEASTAARR</sequence>
<dbReference type="PANTHER" id="PTHR46718">
    <property type="entry name" value="ASPARTATE-SEMIALDEHYDE DEHYDROGENASE"/>
    <property type="match status" value="1"/>
</dbReference>
<evidence type="ECO:0000313" key="14">
    <source>
        <dbReference type="EMBL" id="KAF6000861.1"/>
    </source>
</evidence>
<evidence type="ECO:0000256" key="1">
    <source>
        <dbReference type="ARBA" id="ARBA00005021"/>
    </source>
</evidence>
<evidence type="ECO:0000256" key="9">
    <source>
        <dbReference type="ARBA" id="ARBA00023167"/>
    </source>
</evidence>
<dbReference type="InterPro" id="IPR051823">
    <property type="entry name" value="ASADH-related"/>
</dbReference>
<dbReference type="UniPathway" id="UPA00050">
    <property type="reaction ID" value="UER00463"/>
</dbReference>
<evidence type="ECO:0000256" key="12">
    <source>
        <dbReference type="ARBA" id="ARBA00050041"/>
    </source>
</evidence>
<accession>A0A7J7IEV0</accession>
<evidence type="ECO:0000256" key="3">
    <source>
        <dbReference type="ARBA" id="ARBA00010584"/>
    </source>
</evidence>
<dbReference type="AlphaFoldDB" id="A0A7J7IEV0"/>
<dbReference type="InterPro" id="IPR036291">
    <property type="entry name" value="NAD(P)-bd_dom_sf"/>
</dbReference>
<reference evidence="14 15" key="1">
    <citation type="journal article" date="2020" name="J. Phycol.">
        <title>Comparative genome analysis reveals Cyanidiococcus gen. nov., a new extremophilic red algal genus sister to Cyanidioschyzon (Cyanidioschyzonaceae, Rhodophyta).</title>
        <authorList>
            <person name="Liu S.-L."/>
            <person name="Chiang Y.-R."/>
            <person name="Yoon H.S."/>
            <person name="Fu H.-Y."/>
        </authorList>
    </citation>
    <scope>NUCLEOTIDE SEQUENCE [LARGE SCALE GENOMIC DNA]</scope>
    <source>
        <strain evidence="14 15">THAL066</strain>
    </source>
</reference>
<dbReference type="EC" id="1.2.1.11" evidence="4"/>
<dbReference type="GO" id="GO:0009088">
    <property type="term" value="P:threonine biosynthetic process"/>
    <property type="evidence" value="ECO:0007669"/>
    <property type="project" value="UniProtKB-UniPathway"/>
</dbReference>
<comment type="similarity">
    <text evidence="3">Belongs to the aspartate-semialdehyde dehydrogenase family.</text>
</comment>
<gene>
    <name evidence="14" type="ORF">F1559_001640</name>
</gene>
<comment type="catalytic activity">
    <reaction evidence="10">
        <text>L-aspartate 4-semialdehyde + phosphate + NADP(+) = 4-phospho-L-aspartate + NADPH + H(+)</text>
        <dbReference type="Rhea" id="RHEA:24284"/>
        <dbReference type="ChEBI" id="CHEBI:15378"/>
        <dbReference type="ChEBI" id="CHEBI:43474"/>
        <dbReference type="ChEBI" id="CHEBI:57535"/>
        <dbReference type="ChEBI" id="CHEBI:57783"/>
        <dbReference type="ChEBI" id="CHEBI:58349"/>
        <dbReference type="ChEBI" id="CHEBI:537519"/>
        <dbReference type="EC" id="1.2.1.11"/>
    </reaction>
    <physiologicalReaction direction="right-to-left" evidence="10">
        <dbReference type="Rhea" id="RHEA:24286"/>
    </physiologicalReaction>
</comment>
<evidence type="ECO:0000256" key="5">
    <source>
        <dbReference type="ARBA" id="ARBA00022605"/>
    </source>
</evidence>
<dbReference type="Pfam" id="PF02774">
    <property type="entry name" value="Semialdhyde_dhC"/>
    <property type="match status" value="1"/>
</dbReference>
<dbReference type="SUPFAM" id="SSF55347">
    <property type="entry name" value="Glyceraldehyde-3-phosphate dehydrogenase-like, C-terminal domain"/>
    <property type="match status" value="1"/>
</dbReference>
<dbReference type="NCBIfam" id="NF006416">
    <property type="entry name" value="PRK08664.1"/>
    <property type="match status" value="1"/>
</dbReference>
<dbReference type="EMBL" id="VWRR01000017">
    <property type="protein sequence ID" value="KAF6000861.1"/>
    <property type="molecule type" value="Genomic_DNA"/>
</dbReference>
<dbReference type="UniPathway" id="UPA00051">
    <property type="reaction ID" value="UER00464"/>
</dbReference>
<dbReference type="NCBIfam" id="TIGR00978">
    <property type="entry name" value="asd_EA"/>
    <property type="match status" value="1"/>
</dbReference>
<feature type="domain" description="Semialdehyde dehydrogenase NAD-binding" evidence="13">
    <location>
        <begin position="59"/>
        <end position="187"/>
    </location>
</feature>
<evidence type="ECO:0000256" key="2">
    <source>
        <dbReference type="ARBA" id="ARBA00005097"/>
    </source>
</evidence>
<comment type="function">
    <text evidence="11">Catalyzes the NADPH-dependent formation of L-aspartate 4-semialdehyde (L-ASA) by the reductive dephosphorylation of 4-phospho-L-aspartate. Mediates the second step in the biosynthesis of amino acids that derive from aspartate (the aspartate family of amino acids), including methioinine and threonine, the latter of which is a precursor to isoleucine.</text>
</comment>
<keyword evidence="15" id="KW-1185">Reference proteome</keyword>
<dbReference type="UniPathway" id="UPA00034">
    <property type="reaction ID" value="UER00016"/>
</dbReference>
<dbReference type="CDD" id="cd18130">
    <property type="entry name" value="ASADH_C_arch_fung_like"/>
    <property type="match status" value="1"/>
</dbReference>
<dbReference type="GO" id="GO:0004073">
    <property type="term" value="F:aspartate-semialdehyde dehydrogenase activity"/>
    <property type="evidence" value="ECO:0007669"/>
    <property type="project" value="UniProtKB-EC"/>
</dbReference>
<comment type="caution">
    <text evidence="14">The sequence shown here is derived from an EMBL/GenBank/DDBJ whole genome shotgun (WGS) entry which is preliminary data.</text>
</comment>
<dbReference type="SUPFAM" id="SSF51735">
    <property type="entry name" value="NAD(P)-binding Rossmann-fold domains"/>
    <property type="match status" value="1"/>
</dbReference>
<dbReference type="Proteomes" id="UP000530660">
    <property type="component" value="Unassembled WGS sequence"/>
</dbReference>
<dbReference type="Gene3D" id="3.30.360.10">
    <property type="entry name" value="Dihydrodipicolinate Reductase, domain 2"/>
    <property type="match status" value="1"/>
</dbReference>
<keyword evidence="9" id="KW-0486">Methionine biosynthesis</keyword>
<evidence type="ECO:0000313" key="15">
    <source>
        <dbReference type="Proteomes" id="UP000530660"/>
    </source>
</evidence>
<dbReference type="GO" id="GO:0050661">
    <property type="term" value="F:NADP binding"/>
    <property type="evidence" value="ECO:0007669"/>
    <property type="project" value="InterPro"/>
</dbReference>
<dbReference type="GO" id="GO:0051287">
    <property type="term" value="F:NAD binding"/>
    <property type="evidence" value="ECO:0007669"/>
    <property type="project" value="InterPro"/>
</dbReference>
<dbReference type="PANTHER" id="PTHR46718:SF1">
    <property type="entry name" value="ASPARTATE-SEMIALDEHYDE DEHYDROGENASE"/>
    <property type="match status" value="1"/>
</dbReference>
<dbReference type="SMART" id="SM00859">
    <property type="entry name" value="Semialdhyde_dh"/>
    <property type="match status" value="1"/>
</dbReference>
<keyword evidence="5" id="KW-0028">Amino-acid biosynthesis</keyword>
<keyword evidence="6" id="KW-0791">Threonine biosynthesis</keyword>
<dbReference type="CDD" id="cd02315">
    <property type="entry name" value="ScASADH_like_N"/>
    <property type="match status" value="1"/>
</dbReference>
<evidence type="ECO:0000256" key="8">
    <source>
        <dbReference type="ARBA" id="ARBA00023002"/>
    </source>
</evidence>
<dbReference type="InterPro" id="IPR005676">
    <property type="entry name" value="Asp_semi-ald_DH_pep-lack"/>
</dbReference>
<dbReference type="InterPro" id="IPR012280">
    <property type="entry name" value="Semialdhyde_DH_dimer_dom"/>
</dbReference>
<evidence type="ECO:0000256" key="10">
    <source>
        <dbReference type="ARBA" id="ARBA00049864"/>
    </source>
</evidence>
<comment type="pathway">
    <text evidence="2">Amino-acid biosynthesis; L-threonine biosynthesis; L-threonine from L-aspartate: step 2/5.</text>
</comment>
<evidence type="ECO:0000256" key="11">
    <source>
        <dbReference type="ARBA" id="ARBA00049950"/>
    </source>
</evidence>
<dbReference type="Gene3D" id="3.40.50.720">
    <property type="entry name" value="NAD(P)-binding Rossmann-like Domain"/>
    <property type="match status" value="1"/>
</dbReference>
<evidence type="ECO:0000256" key="7">
    <source>
        <dbReference type="ARBA" id="ARBA00022857"/>
    </source>
</evidence>
<dbReference type="InterPro" id="IPR000534">
    <property type="entry name" value="Semialdehyde_DH_NAD-bd"/>
</dbReference>
<evidence type="ECO:0000256" key="4">
    <source>
        <dbReference type="ARBA" id="ARBA00013120"/>
    </source>
</evidence>
<keyword evidence="7" id="KW-0521">NADP</keyword>